<dbReference type="Gene3D" id="2.40.10.10">
    <property type="entry name" value="Trypsin-like serine proteases"/>
    <property type="match status" value="2"/>
</dbReference>
<dbReference type="PANTHER" id="PTHR44858">
    <property type="entry name" value="TETRATRICOPEPTIDE REPEAT PROTEIN 6"/>
    <property type="match status" value="1"/>
</dbReference>
<dbReference type="GO" id="GO:0046813">
    <property type="term" value="P:receptor-mediated virion attachment to host cell"/>
    <property type="evidence" value="ECO:0007669"/>
    <property type="project" value="TreeGrafter"/>
</dbReference>
<evidence type="ECO:0000256" key="1">
    <source>
        <dbReference type="ARBA" id="ARBA00022737"/>
    </source>
</evidence>
<dbReference type="OrthoDB" id="568768at2"/>
<evidence type="ECO:0000313" key="3">
    <source>
        <dbReference type="EMBL" id="ABW28887.1"/>
    </source>
</evidence>
<dbReference type="Proteomes" id="UP000000268">
    <property type="component" value="Chromosome"/>
</dbReference>
<dbReference type="InterPro" id="IPR050498">
    <property type="entry name" value="Ycf3"/>
</dbReference>
<gene>
    <name evidence="3" type="ordered locus">AM1_3902</name>
</gene>
<evidence type="ECO:0000256" key="2">
    <source>
        <dbReference type="ARBA" id="ARBA00022803"/>
    </source>
</evidence>
<dbReference type="KEGG" id="amr:AM1_3902"/>
<dbReference type="InterPro" id="IPR009003">
    <property type="entry name" value="Peptidase_S1_PA"/>
</dbReference>
<dbReference type="InterPro" id="IPR019734">
    <property type="entry name" value="TPR_rpt"/>
</dbReference>
<organism evidence="3 4">
    <name type="scientific">Acaryochloris marina (strain MBIC 11017)</name>
    <dbReference type="NCBI Taxonomy" id="329726"/>
    <lineage>
        <taxon>Bacteria</taxon>
        <taxon>Bacillati</taxon>
        <taxon>Cyanobacteriota</taxon>
        <taxon>Cyanophyceae</taxon>
        <taxon>Acaryochloridales</taxon>
        <taxon>Acaryochloridaceae</taxon>
        <taxon>Acaryochloris</taxon>
    </lineage>
</organism>
<protein>
    <submittedName>
        <fullName evidence="3">Uncharacterized protein</fullName>
    </submittedName>
</protein>
<evidence type="ECO:0000313" key="4">
    <source>
        <dbReference type="Proteomes" id="UP000000268"/>
    </source>
</evidence>
<dbReference type="Gene3D" id="1.25.40.10">
    <property type="entry name" value="Tetratricopeptide repeat domain"/>
    <property type="match status" value="2"/>
</dbReference>
<dbReference type="SMART" id="SM00028">
    <property type="entry name" value="TPR"/>
    <property type="match status" value="4"/>
</dbReference>
<proteinExistence type="predicted"/>
<dbReference type="eggNOG" id="COG0457">
    <property type="taxonomic scope" value="Bacteria"/>
</dbReference>
<sequence>MKFGYGIPSVLVGAATVIVVQSQAVLALSASQVASIAEQISVKIDGQAPGSGVMIAKRDKTYFVLTAAHVVETDDEYEVITPDNQRHSLSYAQVKKLPGVDLAVVQFNSNKPYQIANLGDSSQSQRGMTTYVAGWPLTGTAITQPTLLFQQGIISANSQVQQDDGYGLIYTNNTLPGMSGGPVLSEEGTLVGIHGRGETDRQASTRNPDVVVKVGYNLGIPISTFLSLAPQSGLNLDLQIATSQATAPSTEAKPSKVDDLIAQSGNQLYQGNNEAALGALNQAIETDPRAADAYRLRADARMASIGWSFMEGRSRKNRDLVLAAQQDINEAIRLNPNLSDAYTIRAYLKFVLQDGAGATADINQALRLDPQNAMPYILRANLLADQRQWQMAIADANQALKLDANSPYAAFAYSARGLARASIRDISGGLQDLTKAINLSPGNALFYMSRGTVLALSGKRNEGRVDLEKSASLAQQKGRTEVYKEVTKRLNLLKRLP</sequence>
<name>B0C867_ACAM1</name>
<dbReference type="GO" id="GO:0009279">
    <property type="term" value="C:cell outer membrane"/>
    <property type="evidence" value="ECO:0007669"/>
    <property type="project" value="TreeGrafter"/>
</dbReference>
<dbReference type="InterPro" id="IPR011990">
    <property type="entry name" value="TPR-like_helical_dom_sf"/>
</dbReference>
<dbReference type="STRING" id="329726.AM1_3902"/>
<dbReference type="SUPFAM" id="SSF48439">
    <property type="entry name" value="Protein prenylyltransferase"/>
    <property type="match status" value="1"/>
</dbReference>
<dbReference type="AlphaFoldDB" id="B0C867"/>
<dbReference type="eggNOG" id="COG0265">
    <property type="taxonomic scope" value="Bacteria"/>
</dbReference>
<keyword evidence="1" id="KW-0677">Repeat</keyword>
<dbReference type="RefSeq" id="WP_012164251.1">
    <property type="nucleotide sequence ID" value="NC_009925.1"/>
</dbReference>
<dbReference type="EMBL" id="CP000828">
    <property type="protein sequence ID" value="ABW28887.1"/>
    <property type="molecule type" value="Genomic_DNA"/>
</dbReference>
<dbReference type="HOGENOM" id="CLU_005774_3_0_3"/>
<dbReference type="SUPFAM" id="SSF50494">
    <property type="entry name" value="Trypsin-like serine proteases"/>
    <property type="match status" value="1"/>
</dbReference>
<reference evidence="3 4" key="1">
    <citation type="journal article" date="2008" name="Proc. Natl. Acad. Sci. U.S.A.">
        <title>Niche adaptation and genome expansion in the chlorophyll d-producing cyanobacterium Acaryochloris marina.</title>
        <authorList>
            <person name="Swingley W.D."/>
            <person name="Chen M."/>
            <person name="Cheung P.C."/>
            <person name="Conrad A.L."/>
            <person name="Dejesa L.C."/>
            <person name="Hao J."/>
            <person name="Honchak B.M."/>
            <person name="Karbach L.E."/>
            <person name="Kurdoglu A."/>
            <person name="Lahiri S."/>
            <person name="Mastrian S.D."/>
            <person name="Miyashita H."/>
            <person name="Page L."/>
            <person name="Ramakrishna P."/>
            <person name="Satoh S."/>
            <person name="Sattley W.M."/>
            <person name="Shimada Y."/>
            <person name="Taylor H.L."/>
            <person name="Tomo T."/>
            <person name="Tsuchiya T."/>
            <person name="Wang Z.T."/>
            <person name="Raymond J."/>
            <person name="Mimuro M."/>
            <person name="Blankenship R.E."/>
            <person name="Touchman J.W."/>
        </authorList>
    </citation>
    <scope>NUCLEOTIDE SEQUENCE [LARGE SCALE GENOMIC DNA]</scope>
    <source>
        <strain evidence="4">MBIC 11017</strain>
    </source>
</reference>
<dbReference type="PANTHER" id="PTHR44858:SF1">
    <property type="entry name" value="UDP-N-ACETYLGLUCOSAMINE--PEPTIDE N-ACETYLGLUCOSAMINYLTRANSFERASE SPINDLY-RELATED"/>
    <property type="match status" value="1"/>
</dbReference>
<keyword evidence="2" id="KW-0802">TPR repeat</keyword>
<accession>B0C867</accession>
<dbReference type="InterPro" id="IPR043504">
    <property type="entry name" value="Peptidase_S1_PA_chymotrypsin"/>
</dbReference>
<dbReference type="Pfam" id="PF13365">
    <property type="entry name" value="Trypsin_2"/>
    <property type="match status" value="1"/>
</dbReference>
<keyword evidence="4" id="KW-1185">Reference proteome</keyword>